<sequence length="160" mass="17851">MGECERVLEDHINWVNSVVFSHDSKKVASASDDKTIRIWNAKTGECEEIVPLNSFADVLSFTPDERGIVTNRGVFLFTSQSQPCAGSAMLWQFSEAPILDYTDNTWITVAGKDLLWLPPECRYGKVAVSVGRVVIGCQSGRVMFLSISMVDVEQWTDIDQ</sequence>
<dbReference type="Pfam" id="PF00400">
    <property type="entry name" value="WD40"/>
    <property type="match status" value="1"/>
</dbReference>
<dbReference type="InterPro" id="IPR036322">
    <property type="entry name" value="WD40_repeat_dom_sf"/>
</dbReference>
<dbReference type="PROSITE" id="PS50082">
    <property type="entry name" value="WD_REPEATS_2"/>
    <property type="match status" value="1"/>
</dbReference>
<organism evidence="8 9">
    <name type="scientific">Fusarium oxysporum f. sp. narcissi</name>
    <dbReference type="NCBI Taxonomy" id="451672"/>
    <lineage>
        <taxon>Eukaryota</taxon>
        <taxon>Fungi</taxon>
        <taxon>Dikarya</taxon>
        <taxon>Ascomycota</taxon>
        <taxon>Pezizomycotina</taxon>
        <taxon>Sordariomycetes</taxon>
        <taxon>Hypocreomycetidae</taxon>
        <taxon>Hypocreales</taxon>
        <taxon>Nectriaceae</taxon>
        <taxon>Fusarium</taxon>
        <taxon>Fusarium oxysporum species complex</taxon>
    </lineage>
</organism>
<feature type="repeat" description="WD" evidence="7">
    <location>
        <begin position="8"/>
        <end position="49"/>
    </location>
</feature>
<proteinExistence type="inferred from homology"/>
<evidence type="ECO:0000256" key="7">
    <source>
        <dbReference type="PROSITE-ProRule" id="PRU00221"/>
    </source>
</evidence>
<protein>
    <recommendedName>
        <fullName evidence="5">Mitochondrial division protein 1</fullName>
    </recommendedName>
</protein>
<name>A0A4Q2UT69_FUSOX</name>
<evidence type="ECO:0000256" key="6">
    <source>
        <dbReference type="ARBA" id="ARBA00043913"/>
    </source>
</evidence>
<evidence type="ECO:0000256" key="4">
    <source>
        <dbReference type="ARBA" id="ARBA00038415"/>
    </source>
</evidence>
<evidence type="ECO:0000256" key="1">
    <source>
        <dbReference type="ARBA" id="ARBA00022574"/>
    </source>
</evidence>
<comment type="caution">
    <text evidence="8">The sequence shown here is derived from an EMBL/GenBank/DDBJ whole genome shotgun (WGS) entry which is preliminary data.</text>
</comment>
<reference evidence="8 9" key="1">
    <citation type="submission" date="2016-12" db="EMBL/GenBank/DDBJ databases">
        <title>Draft genome sequence of Fusarium oxysporum causing rot on Narcissus.</title>
        <authorList>
            <person name="Armitage A.D."/>
            <person name="Taylor A."/>
            <person name="Clarkson J.P."/>
            <person name="Harrison R.J."/>
            <person name="Jackson A.C."/>
        </authorList>
    </citation>
    <scope>NUCLEOTIDE SEQUENCE [LARGE SCALE GENOMIC DNA]</scope>
    <source>
        <strain evidence="8 9">N139</strain>
    </source>
</reference>
<dbReference type="PROSITE" id="PS50294">
    <property type="entry name" value="WD_REPEATS_REGION"/>
    <property type="match status" value="1"/>
</dbReference>
<dbReference type="EMBL" id="MQTW01002323">
    <property type="protein sequence ID" value="RYC77405.1"/>
    <property type="molecule type" value="Genomic_DNA"/>
</dbReference>
<comment type="function">
    <text evidence="6">Involved in mitochondrial fission. Acts as an adapter protein required to form mitochondrial fission complexes. Formation of these complexes is required to promote constriction and fission of the mitochondrial compartment at a late step in mitochondrial division.</text>
</comment>
<comment type="similarity">
    <text evidence="4">Belongs to the WD repeat MDV1/CAF4 family.</text>
</comment>
<dbReference type="InterPro" id="IPR019775">
    <property type="entry name" value="WD40_repeat_CS"/>
</dbReference>
<dbReference type="InterPro" id="IPR001680">
    <property type="entry name" value="WD40_rpt"/>
</dbReference>
<dbReference type="GO" id="GO:1990234">
    <property type="term" value="C:transferase complex"/>
    <property type="evidence" value="ECO:0007669"/>
    <property type="project" value="UniProtKB-ARBA"/>
</dbReference>
<dbReference type="SUPFAM" id="SSF50978">
    <property type="entry name" value="WD40 repeat-like"/>
    <property type="match status" value="1"/>
</dbReference>
<keyword evidence="3" id="KW-0175">Coiled coil</keyword>
<dbReference type="InterPro" id="IPR015943">
    <property type="entry name" value="WD40/YVTN_repeat-like_dom_sf"/>
</dbReference>
<accession>A0A4Q2UT69</accession>
<dbReference type="AlphaFoldDB" id="A0A4Q2UT69"/>
<evidence type="ECO:0000256" key="3">
    <source>
        <dbReference type="ARBA" id="ARBA00023054"/>
    </source>
</evidence>
<dbReference type="PROSITE" id="PS00678">
    <property type="entry name" value="WD_REPEATS_1"/>
    <property type="match status" value="1"/>
</dbReference>
<evidence type="ECO:0000313" key="8">
    <source>
        <dbReference type="EMBL" id="RYC77405.1"/>
    </source>
</evidence>
<gene>
    <name evidence="8" type="ORF">BFJ63_vAg19721</name>
</gene>
<dbReference type="Gene3D" id="2.130.10.10">
    <property type="entry name" value="YVTN repeat-like/Quinoprotein amine dehydrogenase"/>
    <property type="match status" value="1"/>
</dbReference>
<dbReference type="SMART" id="SM00320">
    <property type="entry name" value="WD40"/>
    <property type="match status" value="1"/>
</dbReference>
<evidence type="ECO:0000256" key="5">
    <source>
        <dbReference type="ARBA" id="ARBA00039789"/>
    </source>
</evidence>
<dbReference type="PANTHER" id="PTHR22847">
    <property type="entry name" value="WD40 REPEAT PROTEIN"/>
    <property type="match status" value="1"/>
</dbReference>
<dbReference type="PANTHER" id="PTHR22847:SF637">
    <property type="entry name" value="WD REPEAT DOMAIN 5B"/>
    <property type="match status" value="1"/>
</dbReference>
<keyword evidence="2" id="KW-0677">Repeat</keyword>
<evidence type="ECO:0000313" key="9">
    <source>
        <dbReference type="Proteomes" id="UP000290540"/>
    </source>
</evidence>
<dbReference type="Proteomes" id="UP000290540">
    <property type="component" value="Unassembled WGS sequence"/>
</dbReference>
<evidence type="ECO:0000256" key="2">
    <source>
        <dbReference type="ARBA" id="ARBA00022737"/>
    </source>
</evidence>
<keyword evidence="1 7" id="KW-0853">WD repeat</keyword>